<dbReference type="InterPro" id="IPR001098">
    <property type="entry name" value="DNA-dir_DNA_pol_A_palm_dom"/>
</dbReference>
<dbReference type="SUPFAM" id="SSF56672">
    <property type="entry name" value="DNA/RNA polymerases"/>
    <property type="match status" value="1"/>
</dbReference>
<dbReference type="CDD" id="cd08640">
    <property type="entry name" value="DNA_pol_A_plastid_like"/>
    <property type="match status" value="1"/>
</dbReference>
<dbReference type="CDD" id="cd06139">
    <property type="entry name" value="DNA_polA_I_Ecoli_like_exo"/>
    <property type="match status" value="1"/>
</dbReference>
<dbReference type="FunFam" id="3.30.420.10:FF:000051">
    <property type="entry name" value="DNA polymerase I"/>
    <property type="match status" value="1"/>
</dbReference>
<evidence type="ECO:0000256" key="12">
    <source>
        <dbReference type="ARBA" id="ARBA00023204"/>
    </source>
</evidence>
<keyword evidence="10" id="KW-0809">Transit peptide</keyword>
<keyword evidence="12" id="KW-0234">DNA repair</keyword>
<evidence type="ECO:0000256" key="11">
    <source>
        <dbReference type="ARBA" id="ARBA00023125"/>
    </source>
</evidence>
<feature type="domain" description="DNA-directed DNA polymerase family A palm" evidence="15">
    <location>
        <begin position="966"/>
        <end position="1196"/>
    </location>
</feature>
<dbReference type="Gene3D" id="3.30.420.10">
    <property type="entry name" value="Ribonuclease H-like superfamily/Ribonuclease H"/>
    <property type="match status" value="1"/>
</dbReference>
<feature type="region of interest" description="Disordered" evidence="14">
    <location>
        <begin position="126"/>
        <end position="152"/>
    </location>
</feature>
<dbReference type="GO" id="GO:0009507">
    <property type="term" value="C:chloroplast"/>
    <property type="evidence" value="ECO:0007669"/>
    <property type="project" value="UniProtKB-ARBA"/>
</dbReference>
<dbReference type="InterPro" id="IPR002562">
    <property type="entry name" value="3'-5'_exonuclease_dom"/>
</dbReference>
<dbReference type="EC" id="2.7.7.7" evidence="2"/>
<accession>A0A176VUN3</accession>
<evidence type="ECO:0000313" key="16">
    <source>
        <dbReference type="EMBL" id="OAE24467.1"/>
    </source>
</evidence>
<keyword evidence="3" id="KW-0808">Transferase</keyword>
<evidence type="ECO:0000256" key="2">
    <source>
        <dbReference type="ARBA" id="ARBA00012417"/>
    </source>
</evidence>
<dbReference type="EMBL" id="LVLJ01002594">
    <property type="protein sequence ID" value="OAE24467.1"/>
    <property type="molecule type" value="Genomic_DNA"/>
</dbReference>
<comment type="similarity">
    <text evidence="1">Belongs to the DNA polymerase type-A family.</text>
</comment>
<dbReference type="FunFam" id="1.10.150.20:FF:000034">
    <property type="entry name" value="DNA polymerase I"/>
    <property type="match status" value="1"/>
</dbReference>
<protein>
    <recommendedName>
        <fullName evidence="2">DNA-directed DNA polymerase</fullName>
        <ecNumber evidence="2">2.7.7.7</ecNumber>
    </recommendedName>
</protein>
<comment type="caution">
    <text evidence="16">The sequence shown here is derived from an EMBL/GenBank/DDBJ whole genome shotgun (WGS) entry which is preliminary data.</text>
</comment>
<sequence length="1236" mass="138322">MGLHSPSLPRCEMPIGSWTSILALIRPRQQRLSLYSESLSPLHTSRFYGDTKSLRQNGRWHHRYKTKEDAIVLRESFAPRILVAKPINRSFQQSHRPRATTLSSCRHLEKSSSFVNSSYAGEEQVANQPLSASGNLEQSYSSSSPSLVHSVSKVGTEQTLGVSSTPDRWKQQQGLEGEIVKERGQDELVLATKTYGQLAVLGQLNVDPSRIQQKGAQFYQNNTRQRYIGPVNPYTGPRVFNLPQLRVQQGTPNDIREQWRVSKGVAELPRRREEYSGGSIRSKKPEAVLALHGAVSRGNQVEELESVPVSTSLATQVSTQWGASKWSEAAKKIRKPVPRASERNETSHGDVSKLSIELEPVLDFEKLFEAPEADELLEIHEPEELSREEEANILASCQTEASCVDSVLTIEENQKLAVGDISDESDFESDVDPERKWTNTEVLVVDDVSTAKLVVEKLRGMYRGLVHACDTEVADIDIKKESPVGHGRMICFSVYCGPEADFGDGKSRLWVDVLGKDEVLDEFKSYFEDRSIKKIWHNYSFDKHILGNHGIDACGFYADTMHLARLLDSARTVVQGGYSLEGLTSDKSLMNGYWGGMDIEEVVGKRSMKHLFGKPNIKKNGEEGKLRVVPPVEELQTQAEWRDKWIHYSAFDTVCTWCLWNSLQDKLKQKEWLIEGKFKQEGKSMYDFYLKYWQPFGELLVQMEANGMLLDLDHLAKIEEVATKQQEFSSSQFKKWAAKRCPDAVHMNVGSDAQIRQLLFGGLPNKNKKDPEKRLEFERIFNTPNTDNYIEEGRKVPKKTRPFTLCGLGVDIPVDTFTSAGWPAVGGASLKALAGKVAIDYTSLDEEEDSSEDLVLDDSSEGSAVLTSSGVKGGSEEDLSVYGKAYEAFGGGTEGKEACMALAALCEVASINTLISNFIQPLQGSDIKGQDGRVHCSLNINTETGRLSARRPSLQNQPALEKDRYKIRQAFIAPPGKSLIVADYGQLELRILAHLTNCKSMLKAFEDGGDFHSRTALNMYPHVRKAVENGDVILEWEPKEGETKPPVPLLKDIFGSERRKAKMLNFSIAYGKTAMGLSKDWKVSLEEAKATVDLWYSDRPEVRRWQEERIKEAHQTHHVHTLLGRTRHFPDVKSSSRLVRGHVERAAINTPVQGSAADVAMCAMLEINTNKELLDLGWRLLLQVHDEVILEGPSESAEIAKDLVVKCMGYPFDGKNPLRVALAVDAKYAQSWYAAK</sequence>
<keyword evidence="7" id="KW-0227">DNA damage</keyword>
<dbReference type="InterPro" id="IPR012337">
    <property type="entry name" value="RNaseH-like_sf"/>
</dbReference>
<dbReference type="GO" id="GO:0006261">
    <property type="term" value="P:DNA-templated DNA replication"/>
    <property type="evidence" value="ECO:0007669"/>
    <property type="project" value="InterPro"/>
</dbReference>
<dbReference type="PANTHER" id="PTHR10133:SF27">
    <property type="entry name" value="DNA POLYMERASE NU"/>
    <property type="match status" value="1"/>
</dbReference>
<comment type="catalytic activity">
    <reaction evidence="13">
        <text>DNA(n) + a 2'-deoxyribonucleoside 5'-triphosphate = DNA(n+1) + diphosphate</text>
        <dbReference type="Rhea" id="RHEA:22508"/>
        <dbReference type="Rhea" id="RHEA-COMP:17339"/>
        <dbReference type="Rhea" id="RHEA-COMP:17340"/>
        <dbReference type="ChEBI" id="CHEBI:33019"/>
        <dbReference type="ChEBI" id="CHEBI:61560"/>
        <dbReference type="ChEBI" id="CHEBI:173112"/>
        <dbReference type="EC" id="2.7.7.7"/>
    </reaction>
</comment>
<evidence type="ECO:0000256" key="9">
    <source>
        <dbReference type="ARBA" id="ARBA00022932"/>
    </source>
</evidence>
<evidence type="ECO:0000256" key="14">
    <source>
        <dbReference type="SAM" id="MobiDB-lite"/>
    </source>
</evidence>
<evidence type="ECO:0000256" key="10">
    <source>
        <dbReference type="ARBA" id="ARBA00022946"/>
    </source>
</evidence>
<dbReference type="SUPFAM" id="SSF53098">
    <property type="entry name" value="Ribonuclease H-like"/>
    <property type="match status" value="1"/>
</dbReference>
<keyword evidence="11" id="KW-0238">DNA-binding</keyword>
<keyword evidence="5" id="KW-0235">DNA replication</keyword>
<evidence type="ECO:0000256" key="5">
    <source>
        <dbReference type="ARBA" id="ARBA00022705"/>
    </source>
</evidence>
<dbReference type="InterPro" id="IPR002298">
    <property type="entry name" value="DNA_polymerase_A"/>
</dbReference>
<dbReference type="InterPro" id="IPR043502">
    <property type="entry name" value="DNA/RNA_pol_sf"/>
</dbReference>
<evidence type="ECO:0000256" key="1">
    <source>
        <dbReference type="ARBA" id="ARBA00007705"/>
    </source>
</evidence>
<keyword evidence="9" id="KW-0239">DNA-directed DNA polymerase</keyword>
<dbReference type="GO" id="GO:0003887">
    <property type="term" value="F:DNA-directed DNA polymerase activity"/>
    <property type="evidence" value="ECO:0007669"/>
    <property type="project" value="UniProtKB-KW"/>
</dbReference>
<proteinExistence type="inferred from homology"/>
<feature type="compositionally biased region" description="Low complexity" evidence="14">
    <location>
        <begin position="139"/>
        <end position="152"/>
    </location>
</feature>
<name>A0A176VUN3_MARPO</name>
<evidence type="ECO:0000256" key="6">
    <source>
        <dbReference type="ARBA" id="ARBA00022722"/>
    </source>
</evidence>
<evidence type="ECO:0000259" key="15">
    <source>
        <dbReference type="SMART" id="SM00482"/>
    </source>
</evidence>
<evidence type="ECO:0000256" key="4">
    <source>
        <dbReference type="ARBA" id="ARBA00022695"/>
    </source>
</evidence>
<evidence type="ECO:0000256" key="7">
    <source>
        <dbReference type="ARBA" id="ARBA00022763"/>
    </source>
</evidence>
<dbReference type="SMART" id="SM00482">
    <property type="entry name" value="POLAc"/>
    <property type="match status" value="1"/>
</dbReference>
<evidence type="ECO:0000256" key="3">
    <source>
        <dbReference type="ARBA" id="ARBA00022679"/>
    </source>
</evidence>
<organism evidence="16 17">
    <name type="scientific">Marchantia polymorpha subsp. ruderalis</name>
    <dbReference type="NCBI Taxonomy" id="1480154"/>
    <lineage>
        <taxon>Eukaryota</taxon>
        <taxon>Viridiplantae</taxon>
        <taxon>Streptophyta</taxon>
        <taxon>Embryophyta</taxon>
        <taxon>Marchantiophyta</taxon>
        <taxon>Marchantiopsida</taxon>
        <taxon>Marchantiidae</taxon>
        <taxon>Marchantiales</taxon>
        <taxon>Marchantiaceae</taxon>
        <taxon>Marchantia</taxon>
    </lineage>
</organism>
<dbReference type="AlphaFoldDB" id="A0A176VUN3"/>
<dbReference type="Gene3D" id="1.10.150.20">
    <property type="entry name" value="5' to 3' exonuclease, C-terminal subdomain"/>
    <property type="match status" value="1"/>
</dbReference>
<dbReference type="GO" id="GO:0003677">
    <property type="term" value="F:DNA binding"/>
    <property type="evidence" value="ECO:0007669"/>
    <property type="project" value="UniProtKB-KW"/>
</dbReference>
<reference evidence="16" key="1">
    <citation type="submission" date="2016-03" db="EMBL/GenBank/DDBJ databases">
        <title>Mechanisms controlling the formation of the plant cell surface in tip-growing cells are functionally conserved among land plants.</title>
        <authorList>
            <person name="Honkanen S."/>
            <person name="Jones V.A."/>
            <person name="Morieri G."/>
            <person name="Champion C."/>
            <person name="Hetherington A.J."/>
            <person name="Kelly S."/>
            <person name="Saint-Marcoux D."/>
            <person name="Proust H."/>
            <person name="Prescott H."/>
            <person name="Dolan L."/>
        </authorList>
    </citation>
    <scope>NUCLEOTIDE SEQUENCE [LARGE SCALE GENOMIC DNA]</scope>
    <source>
        <tissue evidence="16">Whole gametophyte</tissue>
    </source>
</reference>
<dbReference type="GO" id="GO:0008408">
    <property type="term" value="F:3'-5' exonuclease activity"/>
    <property type="evidence" value="ECO:0007669"/>
    <property type="project" value="InterPro"/>
</dbReference>
<keyword evidence="6" id="KW-0540">Nuclease</keyword>
<dbReference type="PRINTS" id="PR00868">
    <property type="entry name" value="DNAPOLI"/>
</dbReference>
<evidence type="ECO:0000256" key="8">
    <source>
        <dbReference type="ARBA" id="ARBA00022801"/>
    </source>
</evidence>
<keyword evidence="4" id="KW-0548">Nucleotidyltransferase</keyword>
<keyword evidence="8" id="KW-0378">Hydrolase</keyword>
<gene>
    <name evidence="16" type="ORF">AXG93_1615s1200</name>
</gene>
<dbReference type="Pfam" id="PF00476">
    <property type="entry name" value="DNA_pol_A"/>
    <property type="match status" value="2"/>
</dbReference>
<dbReference type="PANTHER" id="PTHR10133">
    <property type="entry name" value="DNA POLYMERASE I"/>
    <property type="match status" value="1"/>
</dbReference>
<dbReference type="InterPro" id="IPR036397">
    <property type="entry name" value="RNaseH_sf"/>
</dbReference>
<dbReference type="GO" id="GO:0006302">
    <property type="term" value="P:double-strand break repair"/>
    <property type="evidence" value="ECO:0007669"/>
    <property type="project" value="TreeGrafter"/>
</dbReference>
<keyword evidence="17" id="KW-1185">Reference proteome</keyword>
<evidence type="ECO:0000313" key="17">
    <source>
        <dbReference type="Proteomes" id="UP000077202"/>
    </source>
</evidence>
<dbReference type="Gene3D" id="3.30.70.370">
    <property type="match status" value="1"/>
</dbReference>
<dbReference type="Proteomes" id="UP000077202">
    <property type="component" value="Unassembled WGS sequence"/>
</dbReference>
<dbReference type="Pfam" id="PF01612">
    <property type="entry name" value="DNA_pol_A_exo1"/>
    <property type="match status" value="1"/>
</dbReference>
<feature type="compositionally biased region" description="Polar residues" evidence="14">
    <location>
        <begin position="126"/>
        <end position="138"/>
    </location>
</feature>
<evidence type="ECO:0000256" key="13">
    <source>
        <dbReference type="ARBA" id="ARBA00049244"/>
    </source>
</evidence>